<dbReference type="EMBL" id="BTSY01000005">
    <property type="protein sequence ID" value="GMT27679.1"/>
    <property type="molecule type" value="Genomic_DNA"/>
</dbReference>
<proteinExistence type="predicted"/>
<gene>
    <name evidence="1" type="ORF">PFISCL1PPCAC_18976</name>
</gene>
<evidence type="ECO:0000313" key="2">
    <source>
        <dbReference type="Proteomes" id="UP001432322"/>
    </source>
</evidence>
<reference evidence="1" key="1">
    <citation type="submission" date="2023-10" db="EMBL/GenBank/DDBJ databases">
        <title>Genome assembly of Pristionchus species.</title>
        <authorList>
            <person name="Yoshida K."/>
            <person name="Sommer R.J."/>
        </authorList>
    </citation>
    <scope>NUCLEOTIDE SEQUENCE</scope>
    <source>
        <strain evidence="1">RS5133</strain>
    </source>
</reference>
<organism evidence="1 2">
    <name type="scientific">Pristionchus fissidentatus</name>
    <dbReference type="NCBI Taxonomy" id="1538716"/>
    <lineage>
        <taxon>Eukaryota</taxon>
        <taxon>Metazoa</taxon>
        <taxon>Ecdysozoa</taxon>
        <taxon>Nematoda</taxon>
        <taxon>Chromadorea</taxon>
        <taxon>Rhabditida</taxon>
        <taxon>Rhabditina</taxon>
        <taxon>Diplogasteromorpha</taxon>
        <taxon>Diplogasteroidea</taxon>
        <taxon>Neodiplogasteridae</taxon>
        <taxon>Pristionchus</taxon>
    </lineage>
</organism>
<dbReference type="Proteomes" id="UP001432322">
    <property type="component" value="Unassembled WGS sequence"/>
</dbReference>
<keyword evidence="2" id="KW-1185">Reference proteome</keyword>
<evidence type="ECO:0000313" key="1">
    <source>
        <dbReference type="EMBL" id="GMT27679.1"/>
    </source>
</evidence>
<name>A0AAV5W6T8_9BILA</name>
<dbReference type="AlphaFoldDB" id="A0AAV5W6T8"/>
<comment type="caution">
    <text evidence="1">The sequence shown here is derived from an EMBL/GenBank/DDBJ whole genome shotgun (WGS) entry which is preliminary data.</text>
</comment>
<accession>A0AAV5W6T8</accession>
<protein>
    <submittedName>
        <fullName evidence="1">Uncharacterized protein</fullName>
    </submittedName>
</protein>
<sequence length="152" mass="18494">MRSEDFVTHEKEVDTTPRFVAHKVRNKCLQIHRFFMHSLQEIKAEKQSFVFITNLNQSEVHRNVGTSIFTIDLHKFLIHDYFQELGFTIHRMRCQTKLIRFDIRENIEDFSTVVIRFNFHFLQYSLLFSIGEFLKSKDESIMDRRTRNYHFN</sequence>